<dbReference type="Gene3D" id="2.60.200.20">
    <property type="match status" value="1"/>
</dbReference>
<organism evidence="2 3">
    <name type="scientific">Phaseolus vulgaris</name>
    <name type="common">Kidney bean</name>
    <name type="synonym">French bean</name>
    <dbReference type="NCBI Taxonomy" id="3885"/>
    <lineage>
        <taxon>Eukaryota</taxon>
        <taxon>Viridiplantae</taxon>
        <taxon>Streptophyta</taxon>
        <taxon>Embryophyta</taxon>
        <taxon>Tracheophyta</taxon>
        <taxon>Spermatophyta</taxon>
        <taxon>Magnoliopsida</taxon>
        <taxon>eudicotyledons</taxon>
        <taxon>Gunneridae</taxon>
        <taxon>Pentapetalae</taxon>
        <taxon>rosids</taxon>
        <taxon>fabids</taxon>
        <taxon>Fabales</taxon>
        <taxon>Fabaceae</taxon>
        <taxon>Papilionoideae</taxon>
        <taxon>50 kb inversion clade</taxon>
        <taxon>NPAAA clade</taxon>
        <taxon>indigoferoid/millettioid clade</taxon>
        <taxon>Phaseoleae</taxon>
        <taxon>Phaseolus</taxon>
    </lineage>
</organism>
<reference evidence="3" key="1">
    <citation type="journal article" date="2014" name="Nat. Genet.">
        <title>A reference genome for common bean and genome-wide analysis of dual domestications.</title>
        <authorList>
            <person name="Schmutz J."/>
            <person name="McClean P.E."/>
            <person name="Mamidi S."/>
            <person name="Wu G.A."/>
            <person name="Cannon S.B."/>
            <person name="Grimwood J."/>
            <person name="Jenkins J."/>
            <person name="Shu S."/>
            <person name="Song Q."/>
            <person name="Chavarro C."/>
            <person name="Torres-Torres M."/>
            <person name="Geffroy V."/>
            <person name="Moghaddam S.M."/>
            <person name="Gao D."/>
            <person name="Abernathy B."/>
            <person name="Barry K."/>
            <person name="Blair M."/>
            <person name="Brick M.A."/>
            <person name="Chovatia M."/>
            <person name="Gepts P."/>
            <person name="Goodstein D.M."/>
            <person name="Gonzales M."/>
            <person name="Hellsten U."/>
            <person name="Hyten D.L."/>
            <person name="Jia G."/>
            <person name="Kelly J.D."/>
            <person name="Kudrna D."/>
            <person name="Lee R."/>
            <person name="Richard M.M."/>
            <person name="Miklas P.N."/>
            <person name="Osorno J.M."/>
            <person name="Rodrigues J."/>
            <person name="Thareau V."/>
            <person name="Urrea C.A."/>
            <person name="Wang M."/>
            <person name="Yu Y."/>
            <person name="Zhang M."/>
            <person name="Wing R.A."/>
            <person name="Cregan P.B."/>
            <person name="Rokhsar D.S."/>
            <person name="Jackson S.A."/>
        </authorList>
    </citation>
    <scope>NUCLEOTIDE SEQUENCE [LARGE SCALE GENOMIC DNA]</scope>
    <source>
        <strain evidence="3">cv. G19833</strain>
    </source>
</reference>
<dbReference type="AlphaFoldDB" id="V7CQ57"/>
<evidence type="ECO:0000313" key="2">
    <source>
        <dbReference type="EMBL" id="ESW31385.1"/>
    </source>
</evidence>
<dbReference type="InterPro" id="IPR008984">
    <property type="entry name" value="SMAD_FHA_dom_sf"/>
</dbReference>
<keyword evidence="3" id="KW-1185">Reference proteome</keyword>
<dbReference type="Proteomes" id="UP000000226">
    <property type="component" value="Chromosome 2"/>
</dbReference>
<feature type="region of interest" description="Disordered" evidence="1">
    <location>
        <begin position="60"/>
        <end position="79"/>
    </location>
</feature>
<proteinExistence type="predicted"/>
<dbReference type="OrthoDB" id="687730at2759"/>
<protein>
    <recommendedName>
        <fullName evidence="4">FHA domain-containing protein</fullName>
    </recommendedName>
</protein>
<dbReference type="SMR" id="V7CQ57"/>
<dbReference type="Gramene" id="ESW31385">
    <property type="protein sequence ID" value="ESW31385"/>
    <property type="gene ID" value="PHAVU_002G234300g"/>
</dbReference>
<evidence type="ECO:0000313" key="3">
    <source>
        <dbReference type="Proteomes" id="UP000000226"/>
    </source>
</evidence>
<sequence>MEEALILRLEILQGPLQGKTLDFKPGSAVRIGRVVKGNTLPIKDPGISSKHLSIRPRLLKRHRLGRLPDPPKHPLHPPP</sequence>
<dbReference type="EMBL" id="CM002289">
    <property type="protein sequence ID" value="ESW31385.1"/>
    <property type="molecule type" value="Genomic_DNA"/>
</dbReference>
<name>V7CQ57_PHAVU</name>
<accession>V7CQ57</accession>
<evidence type="ECO:0000256" key="1">
    <source>
        <dbReference type="SAM" id="MobiDB-lite"/>
    </source>
</evidence>
<evidence type="ECO:0008006" key="4">
    <source>
        <dbReference type="Google" id="ProtNLM"/>
    </source>
</evidence>
<dbReference type="SUPFAM" id="SSF49879">
    <property type="entry name" value="SMAD/FHA domain"/>
    <property type="match status" value="1"/>
</dbReference>
<gene>
    <name evidence="2" type="ORF">PHAVU_002G234300g</name>
</gene>